<evidence type="ECO:0000256" key="3">
    <source>
        <dbReference type="ARBA" id="ARBA00022692"/>
    </source>
</evidence>
<dbReference type="CDD" id="cd06581">
    <property type="entry name" value="TM_PBP1_LivM_like"/>
    <property type="match status" value="1"/>
</dbReference>
<comment type="caution">
    <text evidence="7">The sequence shown here is derived from an EMBL/GenBank/DDBJ whole genome shotgun (WGS) entry which is preliminary data.</text>
</comment>
<evidence type="ECO:0000256" key="2">
    <source>
        <dbReference type="ARBA" id="ARBA00022475"/>
    </source>
</evidence>
<organism evidence="7 8">
    <name type="scientific">Candidatus Taylorbacteria bacterium RIFCSPHIGHO2_12_FULL_45_16</name>
    <dbReference type="NCBI Taxonomy" id="1802315"/>
    <lineage>
        <taxon>Bacteria</taxon>
        <taxon>Candidatus Tayloriibacteriota</taxon>
    </lineage>
</organism>
<dbReference type="GO" id="GO:0005886">
    <property type="term" value="C:plasma membrane"/>
    <property type="evidence" value="ECO:0007669"/>
    <property type="project" value="UniProtKB-SubCell"/>
</dbReference>
<evidence type="ECO:0008006" key="9">
    <source>
        <dbReference type="Google" id="ProtNLM"/>
    </source>
</evidence>
<proteinExistence type="predicted"/>
<keyword evidence="3 6" id="KW-0812">Transmembrane</keyword>
<sequence>MTQAAFYGIGAYVTAILLTTTGMNFFLALILGMIITAVLSLAIGFVLSKFKDDYYALGSFGFNVIIYSVFLNWQDLTRGPLGIPGIPRPSIFGFTFSDNLSFLLLAFLLGLLVYGVCVYVTRSSFGRVLKAIREDEEAICVFGYHTLWYKLAIFVIGAVMASVAGALFASYITFIDPSTFTLNESIFLLAIVILGGLANNKGAVLGAVCLILLPEILRFVGFPSDVAAQMRQVVYGVILIVLMLYRPQGLVGEYRL</sequence>
<dbReference type="PANTHER" id="PTHR30482">
    <property type="entry name" value="HIGH-AFFINITY BRANCHED-CHAIN AMINO ACID TRANSPORT SYSTEM PERMEASE"/>
    <property type="match status" value="1"/>
</dbReference>
<feature type="transmembrane region" description="Helical" evidence="6">
    <location>
        <begin position="25"/>
        <end position="47"/>
    </location>
</feature>
<dbReference type="Pfam" id="PF02653">
    <property type="entry name" value="BPD_transp_2"/>
    <property type="match status" value="1"/>
</dbReference>
<accession>A0A1G2N1G3</accession>
<dbReference type="AlphaFoldDB" id="A0A1G2N1G3"/>
<feature type="transmembrane region" description="Helical" evidence="6">
    <location>
        <begin position="100"/>
        <end position="120"/>
    </location>
</feature>
<dbReference type="InterPro" id="IPR043428">
    <property type="entry name" value="LivM-like"/>
</dbReference>
<evidence type="ECO:0000256" key="1">
    <source>
        <dbReference type="ARBA" id="ARBA00004651"/>
    </source>
</evidence>
<feature type="transmembrane region" description="Helical" evidence="6">
    <location>
        <begin position="186"/>
        <end position="213"/>
    </location>
</feature>
<keyword evidence="4 6" id="KW-1133">Transmembrane helix</keyword>
<dbReference type="InterPro" id="IPR001851">
    <property type="entry name" value="ABC_transp_permease"/>
</dbReference>
<feature type="transmembrane region" description="Helical" evidence="6">
    <location>
        <begin position="151"/>
        <end position="174"/>
    </location>
</feature>
<evidence type="ECO:0000256" key="6">
    <source>
        <dbReference type="SAM" id="Phobius"/>
    </source>
</evidence>
<feature type="transmembrane region" description="Helical" evidence="6">
    <location>
        <begin position="233"/>
        <end position="251"/>
    </location>
</feature>
<evidence type="ECO:0000313" key="8">
    <source>
        <dbReference type="Proteomes" id="UP000178089"/>
    </source>
</evidence>
<dbReference type="PANTHER" id="PTHR30482:SF10">
    <property type="entry name" value="HIGH-AFFINITY BRANCHED-CHAIN AMINO ACID TRANSPORT PROTEIN BRAE"/>
    <property type="match status" value="1"/>
</dbReference>
<evidence type="ECO:0000313" key="7">
    <source>
        <dbReference type="EMBL" id="OHA29041.1"/>
    </source>
</evidence>
<comment type="subcellular location">
    <subcellularLocation>
        <location evidence="1">Cell membrane</location>
        <topology evidence="1">Multi-pass membrane protein</topology>
    </subcellularLocation>
</comment>
<dbReference type="EMBL" id="MHRT01000006">
    <property type="protein sequence ID" value="OHA29041.1"/>
    <property type="molecule type" value="Genomic_DNA"/>
</dbReference>
<evidence type="ECO:0000256" key="4">
    <source>
        <dbReference type="ARBA" id="ARBA00022989"/>
    </source>
</evidence>
<reference evidence="7 8" key="1">
    <citation type="journal article" date="2016" name="Nat. Commun.">
        <title>Thousands of microbial genomes shed light on interconnected biogeochemical processes in an aquifer system.</title>
        <authorList>
            <person name="Anantharaman K."/>
            <person name="Brown C.T."/>
            <person name="Hug L.A."/>
            <person name="Sharon I."/>
            <person name="Castelle C.J."/>
            <person name="Probst A.J."/>
            <person name="Thomas B.C."/>
            <person name="Singh A."/>
            <person name="Wilkins M.J."/>
            <person name="Karaoz U."/>
            <person name="Brodie E.L."/>
            <person name="Williams K.H."/>
            <person name="Hubbard S.S."/>
            <person name="Banfield J.F."/>
        </authorList>
    </citation>
    <scope>NUCLEOTIDE SEQUENCE [LARGE SCALE GENOMIC DNA]</scope>
</reference>
<dbReference type="STRING" id="1802315.A3F51_01840"/>
<gene>
    <name evidence="7" type="ORF">A3F51_01840</name>
</gene>
<feature type="transmembrane region" description="Helical" evidence="6">
    <location>
        <begin position="54"/>
        <end position="73"/>
    </location>
</feature>
<dbReference type="Proteomes" id="UP000178089">
    <property type="component" value="Unassembled WGS sequence"/>
</dbReference>
<keyword evidence="2" id="KW-1003">Cell membrane</keyword>
<name>A0A1G2N1G3_9BACT</name>
<keyword evidence="5 6" id="KW-0472">Membrane</keyword>
<evidence type="ECO:0000256" key="5">
    <source>
        <dbReference type="ARBA" id="ARBA00023136"/>
    </source>
</evidence>
<protein>
    <recommendedName>
        <fullName evidence="9">Branched-chain amino acid ABC transporter permease</fullName>
    </recommendedName>
</protein>
<dbReference type="GO" id="GO:0015658">
    <property type="term" value="F:branched-chain amino acid transmembrane transporter activity"/>
    <property type="evidence" value="ECO:0007669"/>
    <property type="project" value="InterPro"/>
</dbReference>